<keyword evidence="1" id="KW-0472">Membrane</keyword>
<keyword evidence="1" id="KW-0812">Transmembrane</keyword>
<reference evidence="2" key="1">
    <citation type="submission" date="2018-06" db="EMBL/GenBank/DDBJ databases">
        <authorList>
            <person name="Zhirakovskaya E."/>
        </authorList>
    </citation>
    <scope>NUCLEOTIDE SEQUENCE</scope>
</reference>
<evidence type="ECO:0000313" key="2">
    <source>
        <dbReference type="EMBL" id="VAW55852.1"/>
    </source>
</evidence>
<dbReference type="EMBL" id="UOFF01000130">
    <property type="protein sequence ID" value="VAW55852.1"/>
    <property type="molecule type" value="Genomic_DNA"/>
</dbReference>
<dbReference type="AlphaFoldDB" id="A0A3B0WXA2"/>
<keyword evidence="1" id="KW-1133">Transmembrane helix</keyword>
<name>A0A3B0WXA2_9ZZZZ</name>
<feature type="transmembrane region" description="Helical" evidence="1">
    <location>
        <begin position="362"/>
        <end position="382"/>
    </location>
</feature>
<accession>A0A3B0WXA2</accession>
<proteinExistence type="predicted"/>
<protein>
    <recommendedName>
        <fullName evidence="3">BatD</fullName>
    </recommendedName>
</protein>
<gene>
    <name evidence="2" type="ORF">MNBD_GAMMA07-918</name>
</gene>
<sequence>MSAMCQTVNSAVMDATLVANNNSELKVSISKTEKQIGQYFRVTLRYRGEKKLSQIKLQKWKQDFKIIEGDEYESEDELGQIIQMLKLRLYPRVEGVLTLPVLRLGQSKSQAMHVNVIASQVNKSHVKLNWILSNDSPWQREPVFLRLKLQTKDIAAHVLLALSETKNGLFKPLKIQRRVLDDGSIVFDVGWVFYLKQEGSLLIDFPVIRYQLSGSDRRRFYLPLQTLNVKALPSYLPPNLPIAKLTLHSEVITNDNPVSAKNNHSWKILVQTPALMSQGVPGLAKQLAMINAYDIAKIKIEKIRSEDKNQHTDQFTYYAPLPQWLMPFGKKLEVKLRYFNPTTGQVDTMLHTLPRVWNMPQWAWTIVFFISLILFITIILKLKPPFDGQLRLIKFRKQIKAAETPQQLRNIILDYVQVITLSQWVNQNSGNFNRKLSLSNKLNKICFSNIHEGNLAQLKQKLLQI</sequence>
<evidence type="ECO:0000256" key="1">
    <source>
        <dbReference type="SAM" id="Phobius"/>
    </source>
</evidence>
<evidence type="ECO:0008006" key="3">
    <source>
        <dbReference type="Google" id="ProtNLM"/>
    </source>
</evidence>
<organism evidence="2">
    <name type="scientific">hydrothermal vent metagenome</name>
    <dbReference type="NCBI Taxonomy" id="652676"/>
    <lineage>
        <taxon>unclassified sequences</taxon>
        <taxon>metagenomes</taxon>
        <taxon>ecological metagenomes</taxon>
    </lineage>
</organism>